<proteinExistence type="predicted"/>
<keyword evidence="1" id="KW-0472">Membrane</keyword>
<sequence>MPYEIIAAVLSIISLIISIIVAMTSLWRSNAKIKIHQLQEDRNWILKSYDGLLASNSSKNKKHEPNMTSITLVEIIITNNSSLPLSVLELRMDGAMYFNSYSYTNPTYKVTPDNGSEILFGSSHDPLHYLQPIFTLEPYTSERGHLHLWMHNKESIQPGIHTLTIITSRGNFKRKINLKNTFESANQKLYT</sequence>
<name>A0ABW2UT56_9BACI</name>
<comment type="caution">
    <text evidence="2">The sequence shown here is derived from an EMBL/GenBank/DDBJ whole genome shotgun (WGS) entry which is preliminary data.</text>
</comment>
<keyword evidence="1" id="KW-1133">Transmembrane helix</keyword>
<evidence type="ECO:0000256" key="1">
    <source>
        <dbReference type="SAM" id="Phobius"/>
    </source>
</evidence>
<feature type="transmembrane region" description="Helical" evidence="1">
    <location>
        <begin position="6"/>
        <end position="27"/>
    </location>
</feature>
<keyword evidence="1" id="KW-0812">Transmembrane</keyword>
<keyword evidence="3" id="KW-1185">Reference proteome</keyword>
<dbReference type="Proteomes" id="UP001596620">
    <property type="component" value="Unassembled WGS sequence"/>
</dbReference>
<evidence type="ECO:0000313" key="3">
    <source>
        <dbReference type="Proteomes" id="UP001596620"/>
    </source>
</evidence>
<gene>
    <name evidence="2" type="ORF">ACFQU8_07495</name>
</gene>
<evidence type="ECO:0008006" key="4">
    <source>
        <dbReference type="Google" id="ProtNLM"/>
    </source>
</evidence>
<dbReference type="EMBL" id="JBHTGR010000014">
    <property type="protein sequence ID" value="MFC7747079.1"/>
    <property type="molecule type" value="Genomic_DNA"/>
</dbReference>
<evidence type="ECO:0000313" key="2">
    <source>
        <dbReference type="EMBL" id="MFC7747079.1"/>
    </source>
</evidence>
<accession>A0ABW2UT56</accession>
<dbReference type="RefSeq" id="WP_382358599.1">
    <property type="nucleotide sequence ID" value="NZ_JBHTGR010000014.1"/>
</dbReference>
<reference evidence="3" key="1">
    <citation type="journal article" date="2019" name="Int. J. Syst. Evol. Microbiol.">
        <title>The Global Catalogue of Microorganisms (GCM) 10K type strain sequencing project: providing services to taxonomists for standard genome sequencing and annotation.</title>
        <authorList>
            <consortium name="The Broad Institute Genomics Platform"/>
            <consortium name="The Broad Institute Genome Sequencing Center for Infectious Disease"/>
            <person name="Wu L."/>
            <person name="Ma J."/>
        </authorList>
    </citation>
    <scope>NUCLEOTIDE SEQUENCE [LARGE SCALE GENOMIC DNA]</scope>
    <source>
        <strain evidence="3">JCM 30234</strain>
    </source>
</reference>
<protein>
    <recommendedName>
        <fullName evidence="4">DUF4352 domain-containing protein</fullName>
    </recommendedName>
</protein>
<organism evidence="2 3">
    <name type="scientific">Lentibacillus kimchii</name>
    <dbReference type="NCBI Taxonomy" id="1542911"/>
    <lineage>
        <taxon>Bacteria</taxon>
        <taxon>Bacillati</taxon>
        <taxon>Bacillota</taxon>
        <taxon>Bacilli</taxon>
        <taxon>Bacillales</taxon>
        <taxon>Bacillaceae</taxon>
        <taxon>Lentibacillus</taxon>
    </lineage>
</organism>